<gene>
    <name evidence="1" type="ORF">EWH12_16140</name>
</gene>
<organism evidence="1 2">
    <name type="scientific">Sphingobium cupriresistens</name>
    <dbReference type="NCBI Taxonomy" id="1132417"/>
    <lineage>
        <taxon>Bacteria</taxon>
        <taxon>Pseudomonadati</taxon>
        <taxon>Pseudomonadota</taxon>
        <taxon>Alphaproteobacteria</taxon>
        <taxon>Sphingomonadales</taxon>
        <taxon>Sphingomonadaceae</taxon>
        <taxon>Sphingobium</taxon>
    </lineage>
</organism>
<proteinExistence type="predicted"/>
<protein>
    <submittedName>
        <fullName evidence="1">Gene transfer agent family protein</fullName>
    </submittedName>
</protein>
<dbReference type="OrthoDB" id="7506512at2"/>
<evidence type="ECO:0000313" key="1">
    <source>
        <dbReference type="EMBL" id="RYM08657.1"/>
    </source>
</evidence>
<comment type="caution">
    <text evidence="1">The sequence shown here is derived from an EMBL/GenBank/DDBJ whole genome shotgun (WGS) entry which is preliminary data.</text>
</comment>
<accession>A0A8G1ZDU9</accession>
<reference evidence="1 2" key="1">
    <citation type="submission" date="2019-02" db="EMBL/GenBank/DDBJ databases">
        <authorList>
            <person name="Feng G."/>
        </authorList>
    </citation>
    <scope>NUCLEOTIDE SEQUENCE [LARGE SCALE GENOMIC DNA]</scope>
    <source>
        <strain evidence="1 2">CCTCC AB 2011146</strain>
    </source>
</reference>
<name>A0A8G1ZDU9_9SPHN</name>
<dbReference type="EMBL" id="SEOO01000030">
    <property type="protein sequence ID" value="RYM08657.1"/>
    <property type="molecule type" value="Genomic_DNA"/>
</dbReference>
<evidence type="ECO:0000313" key="2">
    <source>
        <dbReference type="Proteomes" id="UP000291572"/>
    </source>
</evidence>
<dbReference type="Proteomes" id="UP000291572">
    <property type="component" value="Unassembled WGS sequence"/>
</dbReference>
<sequence length="109" mass="11239">MSGAGANLERPNPERGEAALALGGEVLALRPSFAALVAAEAELGPLFDLVERAAEGKLSLADLVALFWHCLVDREAVSREALGEAVVAVGLAKVTPVLKAVLQQILAGK</sequence>
<dbReference type="AlphaFoldDB" id="A0A8G1ZDU9"/>
<dbReference type="InterPro" id="IPR021791">
    <property type="entry name" value="Phage_TAC_11"/>
</dbReference>
<dbReference type="Pfam" id="PF11836">
    <property type="entry name" value="Phage_TAC_11"/>
    <property type="match status" value="1"/>
</dbReference>
<dbReference type="RefSeq" id="WP_129927221.1">
    <property type="nucleotide sequence ID" value="NZ_CBDAEM010000008.1"/>
</dbReference>